<name>A0AAI9T4D2_SPIME</name>
<protein>
    <recommendedName>
        <fullName evidence="3">Lipoprotein</fullName>
    </recommendedName>
</protein>
<evidence type="ECO:0000313" key="2">
    <source>
        <dbReference type="Proteomes" id="UP000004057"/>
    </source>
</evidence>
<dbReference type="RefSeq" id="WP_004028084.1">
    <property type="nucleotide sequence ID" value="NZ_AGBZ02000001.1"/>
</dbReference>
<dbReference type="AlphaFoldDB" id="A0AAI9T4D2"/>
<sequence>MKKILSILGAISLVGTSTTSLISCTHDKCENKIIGNWKELCKKDKPFNENKPTDKWYLLIHRTNDNKYHINRKLWDGTEGDNKWRPDLLGWSSNWKEVYIWTKNSVPTDNDVPNIDDQGNIVLE</sequence>
<dbReference type="NCBIfam" id="NF038029">
    <property type="entry name" value="LP_plasma"/>
    <property type="match status" value="1"/>
</dbReference>
<comment type="caution">
    <text evidence="1">The sequence shown here is derived from an EMBL/GenBank/DDBJ whole genome shotgun (WGS) entry which is preliminary data.</text>
</comment>
<organism evidence="1 2">
    <name type="scientific">Spiroplasma melliferum KC3</name>
    <dbReference type="NCBI Taxonomy" id="570509"/>
    <lineage>
        <taxon>Bacteria</taxon>
        <taxon>Bacillati</taxon>
        <taxon>Mycoplasmatota</taxon>
        <taxon>Mollicutes</taxon>
        <taxon>Entomoplasmatales</taxon>
        <taxon>Spiroplasmataceae</taxon>
        <taxon>Spiroplasma</taxon>
    </lineage>
</organism>
<accession>A0AAI9T4D2</accession>
<evidence type="ECO:0008006" key="3">
    <source>
        <dbReference type="Google" id="ProtNLM"/>
    </source>
</evidence>
<proteinExistence type="predicted"/>
<gene>
    <name evidence="1" type="ORF">SPM_002805</name>
</gene>
<dbReference type="Proteomes" id="UP000004057">
    <property type="component" value="Unassembled WGS sequence"/>
</dbReference>
<evidence type="ECO:0000313" key="1">
    <source>
        <dbReference type="EMBL" id="KAI93154.1"/>
    </source>
</evidence>
<dbReference type="EMBL" id="AGBZ02000001">
    <property type="protein sequence ID" value="KAI93154.1"/>
    <property type="molecule type" value="Genomic_DNA"/>
</dbReference>
<dbReference type="PROSITE" id="PS51257">
    <property type="entry name" value="PROKAR_LIPOPROTEIN"/>
    <property type="match status" value="1"/>
</dbReference>
<reference evidence="1 2" key="1">
    <citation type="journal article" date="2012" name="J. Proteome Res.">
        <title>Application of Spiroplasma melliferum proteogenomic profiling for the discovery of virulence factors and pathogenicity mechanisms in host-associated spiroplasmas.</title>
        <authorList>
            <person name="Alexeev D."/>
            <person name="Kostrjukova E."/>
            <person name="Aliper A."/>
            <person name="Popenko A."/>
            <person name="Bazaleev N."/>
            <person name="Tyakht A."/>
            <person name="Selezneva O."/>
            <person name="Akopian T."/>
            <person name="Prichodko E."/>
            <person name="Kondratov I."/>
            <person name="Chukin M."/>
            <person name="Demina I."/>
            <person name="Galyamina M."/>
            <person name="Kamashev D."/>
            <person name="Vanyushkina A."/>
            <person name="Ladygina V."/>
            <person name="Levitskii S."/>
            <person name="Lazarev V."/>
            <person name="Govorun V."/>
        </authorList>
    </citation>
    <scope>NUCLEOTIDE SEQUENCE [LARGE SCALE GENOMIC DNA]</scope>
    <source>
        <strain evidence="1 2">KC3</strain>
    </source>
</reference>
<dbReference type="InterPro" id="IPR054816">
    <property type="entry name" value="Lipoprotein_mollicutes-type_CS"/>
</dbReference>